<dbReference type="AlphaFoldDB" id="A0A397II80"/>
<keyword evidence="5 6" id="KW-0472">Membrane</keyword>
<gene>
    <name evidence="7" type="ORF">Glove_221g70</name>
</gene>
<feature type="transmembrane region" description="Helical" evidence="6">
    <location>
        <begin position="30"/>
        <end position="55"/>
    </location>
</feature>
<keyword evidence="4 6" id="KW-1133">Transmembrane helix</keyword>
<sequence>MNLLFSFIIASGLAYHGIRKKSLSISGSITAFLLGFGTLISEWSVFPVMMLVFYFTSSKLTKYGAERKKHLEEDHLEGGQRTATQVICNALTGTVIVLIHQYHYGGNLRCLIDDRGSRMLLYMCLGHYSTCNGDTWASELGILSNSWPILITSFKKVPPGTNGGISELGLFASIMGGFIIGISAVISIYLSCGSCNFWLEIISVSSIAGLLGSLIDSFLGATIQISVYSEKSHKITYKESKSSDTRIVSGINLLDNNQVNFVSSLITALVTGYMADRIIG</sequence>
<dbReference type="InterPro" id="IPR002794">
    <property type="entry name" value="DUF92_TMEM19"/>
</dbReference>
<evidence type="ECO:0000313" key="7">
    <source>
        <dbReference type="EMBL" id="RHZ74557.1"/>
    </source>
</evidence>
<dbReference type="PANTHER" id="PTHR13353:SF5">
    <property type="entry name" value="TRANSMEMBRANE PROTEIN 19"/>
    <property type="match status" value="1"/>
</dbReference>
<evidence type="ECO:0000256" key="1">
    <source>
        <dbReference type="ARBA" id="ARBA00004141"/>
    </source>
</evidence>
<dbReference type="OrthoDB" id="30881at2759"/>
<accession>A0A397II80</accession>
<keyword evidence="8" id="KW-1185">Reference proteome</keyword>
<comment type="subcellular location">
    <subcellularLocation>
        <location evidence="1">Membrane</location>
        <topology evidence="1">Multi-pass membrane protein</topology>
    </subcellularLocation>
</comment>
<dbReference type="PANTHER" id="PTHR13353">
    <property type="entry name" value="TRANSMEMBRANE PROTEIN 19"/>
    <property type="match status" value="1"/>
</dbReference>
<dbReference type="GO" id="GO:0016020">
    <property type="term" value="C:membrane"/>
    <property type="evidence" value="ECO:0007669"/>
    <property type="project" value="UniProtKB-SubCell"/>
</dbReference>
<evidence type="ECO:0000313" key="8">
    <source>
        <dbReference type="Proteomes" id="UP000266861"/>
    </source>
</evidence>
<evidence type="ECO:0000256" key="6">
    <source>
        <dbReference type="SAM" id="Phobius"/>
    </source>
</evidence>
<protein>
    <recommendedName>
        <fullName evidence="9">TIGR00297 family protein</fullName>
    </recommendedName>
</protein>
<feature type="transmembrane region" description="Helical" evidence="6">
    <location>
        <begin position="168"/>
        <end position="190"/>
    </location>
</feature>
<proteinExistence type="inferred from homology"/>
<dbReference type="Proteomes" id="UP000266861">
    <property type="component" value="Unassembled WGS sequence"/>
</dbReference>
<dbReference type="STRING" id="1348612.A0A397II80"/>
<name>A0A397II80_9GLOM</name>
<dbReference type="Pfam" id="PF01940">
    <property type="entry name" value="DUF92"/>
    <property type="match status" value="1"/>
</dbReference>
<evidence type="ECO:0008006" key="9">
    <source>
        <dbReference type="Google" id="ProtNLM"/>
    </source>
</evidence>
<evidence type="ECO:0000256" key="5">
    <source>
        <dbReference type="ARBA" id="ARBA00023136"/>
    </source>
</evidence>
<feature type="transmembrane region" description="Helical" evidence="6">
    <location>
        <begin position="202"/>
        <end position="228"/>
    </location>
</feature>
<organism evidence="7 8">
    <name type="scientific">Diversispora epigaea</name>
    <dbReference type="NCBI Taxonomy" id="1348612"/>
    <lineage>
        <taxon>Eukaryota</taxon>
        <taxon>Fungi</taxon>
        <taxon>Fungi incertae sedis</taxon>
        <taxon>Mucoromycota</taxon>
        <taxon>Glomeromycotina</taxon>
        <taxon>Glomeromycetes</taxon>
        <taxon>Diversisporales</taxon>
        <taxon>Diversisporaceae</taxon>
        <taxon>Diversispora</taxon>
    </lineage>
</organism>
<dbReference type="EMBL" id="PQFF01000206">
    <property type="protein sequence ID" value="RHZ74557.1"/>
    <property type="molecule type" value="Genomic_DNA"/>
</dbReference>
<comment type="caution">
    <text evidence="7">The sequence shown here is derived from an EMBL/GenBank/DDBJ whole genome shotgun (WGS) entry which is preliminary data.</text>
</comment>
<keyword evidence="3 6" id="KW-0812">Transmembrane</keyword>
<comment type="similarity">
    <text evidence="2">Belongs to the TMEM19 family.</text>
</comment>
<evidence type="ECO:0000256" key="2">
    <source>
        <dbReference type="ARBA" id="ARBA00009012"/>
    </source>
</evidence>
<evidence type="ECO:0000256" key="3">
    <source>
        <dbReference type="ARBA" id="ARBA00022692"/>
    </source>
</evidence>
<reference evidence="7 8" key="1">
    <citation type="submission" date="2018-08" db="EMBL/GenBank/DDBJ databases">
        <title>Genome and evolution of the arbuscular mycorrhizal fungus Diversispora epigaea (formerly Glomus versiforme) and its bacterial endosymbionts.</title>
        <authorList>
            <person name="Sun X."/>
            <person name="Fei Z."/>
            <person name="Harrison M."/>
        </authorList>
    </citation>
    <scope>NUCLEOTIDE SEQUENCE [LARGE SCALE GENOMIC DNA]</scope>
    <source>
        <strain evidence="7 8">IT104</strain>
    </source>
</reference>
<evidence type="ECO:0000256" key="4">
    <source>
        <dbReference type="ARBA" id="ARBA00022989"/>
    </source>
</evidence>